<evidence type="ECO:0000313" key="8">
    <source>
        <dbReference type="Proteomes" id="UP000185696"/>
    </source>
</evidence>
<dbReference type="OrthoDB" id="1456at2"/>
<evidence type="ECO:0000256" key="2">
    <source>
        <dbReference type="ARBA" id="ARBA00022679"/>
    </source>
</evidence>
<evidence type="ECO:0000256" key="5">
    <source>
        <dbReference type="RuleBase" id="RU003801"/>
    </source>
</evidence>
<keyword evidence="2 5" id="KW-0808">Transferase</keyword>
<dbReference type="InterPro" id="IPR000542">
    <property type="entry name" value="Carn_acyl_trans"/>
</dbReference>
<comment type="similarity">
    <text evidence="1 5">Belongs to the carnitine/choline acetyltransferase family.</text>
</comment>
<feature type="domain" description="Choline/carnitine acyltransferase" evidence="6">
    <location>
        <begin position="15"/>
        <end position="574"/>
    </location>
</feature>
<dbReference type="Gene3D" id="3.30.559.10">
    <property type="entry name" value="Chloramphenicol acetyltransferase-like domain"/>
    <property type="match status" value="1"/>
</dbReference>
<dbReference type="InterPro" id="IPR039551">
    <property type="entry name" value="Cho/carn_acyl_trans"/>
</dbReference>
<name>A0A7Z0WPI5_9PSEU</name>
<evidence type="ECO:0000256" key="1">
    <source>
        <dbReference type="ARBA" id="ARBA00005232"/>
    </source>
</evidence>
<dbReference type="EMBL" id="MSIF01000003">
    <property type="protein sequence ID" value="OLF12375.1"/>
    <property type="molecule type" value="Genomic_DNA"/>
</dbReference>
<dbReference type="GO" id="GO:0004092">
    <property type="term" value="F:carnitine O-acetyltransferase activity"/>
    <property type="evidence" value="ECO:0007669"/>
    <property type="project" value="TreeGrafter"/>
</dbReference>
<keyword evidence="3 5" id="KW-0012">Acyltransferase</keyword>
<dbReference type="PROSITE" id="PS00440">
    <property type="entry name" value="ACYLTRANSF_C_2"/>
    <property type="match status" value="1"/>
</dbReference>
<evidence type="ECO:0000256" key="4">
    <source>
        <dbReference type="PIRSR" id="PIRSR600542-1"/>
    </source>
</evidence>
<dbReference type="InterPro" id="IPR023213">
    <property type="entry name" value="CAT-like_dom_sf"/>
</dbReference>
<organism evidence="7 8">
    <name type="scientific">Actinophytocola xinjiangensis</name>
    <dbReference type="NCBI Taxonomy" id="485602"/>
    <lineage>
        <taxon>Bacteria</taxon>
        <taxon>Bacillati</taxon>
        <taxon>Actinomycetota</taxon>
        <taxon>Actinomycetes</taxon>
        <taxon>Pseudonocardiales</taxon>
        <taxon>Pseudonocardiaceae</taxon>
    </lineage>
</organism>
<reference evidence="7 8" key="1">
    <citation type="submission" date="2016-12" db="EMBL/GenBank/DDBJ databases">
        <title>The draft genome sequence of Actinophytocola xinjiangensis.</title>
        <authorList>
            <person name="Wang W."/>
            <person name="Yuan L."/>
        </authorList>
    </citation>
    <scope>NUCLEOTIDE SEQUENCE [LARGE SCALE GENOMIC DNA]</scope>
    <source>
        <strain evidence="7 8">CGMCC 4.4663</strain>
    </source>
</reference>
<evidence type="ECO:0000313" key="7">
    <source>
        <dbReference type="EMBL" id="OLF12375.1"/>
    </source>
</evidence>
<evidence type="ECO:0000256" key="3">
    <source>
        <dbReference type="ARBA" id="ARBA00023315"/>
    </source>
</evidence>
<dbReference type="PANTHER" id="PTHR22589">
    <property type="entry name" value="CARNITINE O-ACYLTRANSFERASE"/>
    <property type="match status" value="1"/>
</dbReference>
<gene>
    <name evidence="7" type="ORF">BLA60_08190</name>
</gene>
<accession>A0A7Z0WPI5</accession>
<evidence type="ECO:0000259" key="6">
    <source>
        <dbReference type="Pfam" id="PF00755"/>
    </source>
</evidence>
<dbReference type="InterPro" id="IPR042231">
    <property type="entry name" value="Cho/carn_acyl_trans_2"/>
</dbReference>
<dbReference type="SUPFAM" id="SSF52777">
    <property type="entry name" value="CoA-dependent acyltransferases"/>
    <property type="match status" value="2"/>
</dbReference>
<keyword evidence="8" id="KW-1185">Reference proteome</keyword>
<comment type="caution">
    <text evidence="7">The sequence shown here is derived from an EMBL/GenBank/DDBJ whole genome shotgun (WGS) entry which is preliminary data.</text>
</comment>
<sequence length="586" mass="64524">MSSRTFGNEEHLPRVPVPTLADSCRHFLEWSAPLLTAEQRAETEAAVESFLAPEGGAHEWQAALERYDARPDVPSWLEDFWDHRYLGRRDPIAINANYFFLFGESDEDQVTRAARLVSASVDYKLRLDEETIPPAVQRGRPLSMAQQRFLFATARIPGAVQDTARAPYSAEHPGPATERHIIVFYRDTPFRVDVVAPDGRPYDREDIGDALRTIMKTGTFTDDRRSAPGHLTTMRRADWAAARESLLADEANAAALTEVESALFCLCLEDLAPEGTKQACDQLLHGDSGNRWFDKSFSLIVFADGTAGINVEHCGLDGTTILSFLDTILGEEPGERATASGQPLISPVEFTLDEDLRRTAGEAADAFAAFAAATATETVSFRDFGADTAKSLGMSPDAFAQLAYQLAHRRAKGLTGATYESIATRQFRHGRTEAMRVVTPEIFTFVSTMDDPTSDQDTRRDAFRAAAAAHVARAKECQAGDAPEQHLWELDRIARRDGATESHPLYHSPGWQVMRDDYLSTSSAPSANVEFFGFGSTSPQCIGVAYVLLADRLNIYLSTPTHVADQMHTFAAELGRALRELVDLLG</sequence>
<dbReference type="Gene3D" id="3.30.559.70">
    <property type="entry name" value="Choline/Carnitine o-acyltransferase, domain 2"/>
    <property type="match status" value="1"/>
</dbReference>
<dbReference type="GO" id="GO:0009437">
    <property type="term" value="P:carnitine metabolic process"/>
    <property type="evidence" value="ECO:0007669"/>
    <property type="project" value="TreeGrafter"/>
</dbReference>
<protein>
    <submittedName>
        <fullName evidence="7">Carnitine O-acetyltransferase</fullName>
    </submittedName>
</protein>
<dbReference type="Pfam" id="PF00755">
    <property type="entry name" value="Carn_acyltransf"/>
    <property type="match status" value="1"/>
</dbReference>
<proteinExistence type="inferred from homology"/>
<dbReference type="AlphaFoldDB" id="A0A7Z0WPI5"/>
<dbReference type="Proteomes" id="UP000185696">
    <property type="component" value="Unassembled WGS sequence"/>
</dbReference>
<dbReference type="PANTHER" id="PTHR22589:SF29">
    <property type="entry name" value="MITOCHONDRIAL CARNITINE O-ACETYLTRANSFERASE-RELATED"/>
    <property type="match status" value="1"/>
</dbReference>
<feature type="active site" description="Proton acceptor" evidence="4">
    <location>
        <position position="313"/>
    </location>
</feature>